<gene>
    <name evidence="1" type="ordered locus">Belba_2029</name>
</gene>
<dbReference type="KEGG" id="bbd:Belba_2029"/>
<reference evidence="2" key="1">
    <citation type="submission" date="2012-06" db="EMBL/GenBank/DDBJ databases">
        <title>The complete genome of Belliella baltica DSM 15883.</title>
        <authorList>
            <person name="Lucas S."/>
            <person name="Copeland A."/>
            <person name="Lapidus A."/>
            <person name="Goodwin L."/>
            <person name="Pitluck S."/>
            <person name="Peters L."/>
            <person name="Mikhailova N."/>
            <person name="Davenport K."/>
            <person name="Kyrpides N."/>
            <person name="Mavromatis K."/>
            <person name="Pagani I."/>
            <person name="Ivanova N."/>
            <person name="Ovchinnikova G."/>
            <person name="Zeytun A."/>
            <person name="Detter J.C."/>
            <person name="Han C."/>
            <person name="Land M."/>
            <person name="Hauser L."/>
            <person name="Markowitz V."/>
            <person name="Cheng J.-F."/>
            <person name="Hugenholtz P."/>
            <person name="Woyke T."/>
            <person name="Wu D."/>
            <person name="Tindall B."/>
            <person name="Pomrenke H."/>
            <person name="Brambilla E."/>
            <person name="Klenk H.-P."/>
            <person name="Eisen J.A."/>
        </authorList>
    </citation>
    <scope>NUCLEOTIDE SEQUENCE [LARGE SCALE GENOMIC DNA]</scope>
    <source>
        <strain evidence="2">DSM 15883 / CIP 108006 / LMG 21964 / BA134</strain>
    </source>
</reference>
<dbReference type="STRING" id="866536.Belba_2029"/>
<name>I3Z5T4_BELBD</name>
<dbReference type="Proteomes" id="UP000006050">
    <property type="component" value="Chromosome"/>
</dbReference>
<dbReference type="EMBL" id="CP003281">
    <property type="protein sequence ID" value="AFL84602.1"/>
    <property type="molecule type" value="Genomic_DNA"/>
</dbReference>
<dbReference type="AlphaFoldDB" id="I3Z5T4"/>
<sequence>MKRKLSIVFALTLFVLLSSGMILIGKGSVGNPKNT</sequence>
<keyword evidence="2" id="KW-1185">Reference proteome</keyword>
<organism evidence="1 2">
    <name type="scientific">Belliella baltica (strain DSM 15883 / CIP 108006 / LMG 21964 / BA134)</name>
    <dbReference type="NCBI Taxonomy" id="866536"/>
    <lineage>
        <taxon>Bacteria</taxon>
        <taxon>Pseudomonadati</taxon>
        <taxon>Bacteroidota</taxon>
        <taxon>Cytophagia</taxon>
        <taxon>Cytophagales</taxon>
        <taxon>Cyclobacteriaceae</taxon>
        <taxon>Belliella</taxon>
    </lineage>
</organism>
<proteinExistence type="predicted"/>
<dbReference type="HOGENOM" id="CLU_3363506_0_0_10"/>
<evidence type="ECO:0000313" key="1">
    <source>
        <dbReference type="EMBL" id="AFL84602.1"/>
    </source>
</evidence>
<accession>I3Z5T4</accession>
<protein>
    <submittedName>
        <fullName evidence="1">Uncharacterized protein</fullName>
    </submittedName>
</protein>
<evidence type="ECO:0000313" key="2">
    <source>
        <dbReference type="Proteomes" id="UP000006050"/>
    </source>
</evidence>